<sequence length="92" mass="10672">MTVAEQQPPKIEFPCDDYMIKVVGDTGPGFRAFVHAVLVRYDATLSEDSFRVTPSRNGRFESLTVYMRIEREEHLSDLHQELKADDRIRMVL</sequence>
<dbReference type="PANTHER" id="PTHR38036">
    <property type="entry name" value="UPF0250 PROTEIN YBED"/>
    <property type="match status" value="1"/>
</dbReference>
<dbReference type="PANTHER" id="PTHR38036:SF1">
    <property type="entry name" value="UPF0250 PROTEIN YBED"/>
    <property type="match status" value="1"/>
</dbReference>
<evidence type="ECO:0000256" key="1">
    <source>
        <dbReference type="ARBA" id="ARBA00008460"/>
    </source>
</evidence>
<dbReference type="RefSeq" id="WP_194523975.1">
    <property type="nucleotide sequence ID" value="NZ_BMXR01000013.1"/>
</dbReference>
<reference evidence="2" key="1">
    <citation type="journal article" date="2014" name="Int. J. Syst. Evol. Microbiol.">
        <title>Complete genome sequence of Corynebacterium casei LMG S-19264T (=DSM 44701T), isolated from a smear-ripened cheese.</title>
        <authorList>
            <consortium name="US DOE Joint Genome Institute (JGI-PGF)"/>
            <person name="Walter F."/>
            <person name="Albersmeier A."/>
            <person name="Kalinowski J."/>
            <person name="Ruckert C."/>
        </authorList>
    </citation>
    <scope>NUCLEOTIDE SEQUENCE</scope>
    <source>
        <strain evidence="2">KCTC 22169</strain>
    </source>
</reference>
<dbReference type="InterPro" id="IPR007454">
    <property type="entry name" value="UPF0250_YbeD-like"/>
</dbReference>
<evidence type="ECO:0000313" key="3">
    <source>
        <dbReference type="Proteomes" id="UP000626148"/>
    </source>
</evidence>
<dbReference type="AlphaFoldDB" id="A0A918KPB9"/>
<dbReference type="Gene3D" id="3.30.70.260">
    <property type="match status" value="1"/>
</dbReference>
<reference evidence="2" key="2">
    <citation type="submission" date="2020-09" db="EMBL/GenBank/DDBJ databases">
        <authorList>
            <person name="Sun Q."/>
            <person name="Kim S."/>
        </authorList>
    </citation>
    <scope>NUCLEOTIDE SEQUENCE</scope>
    <source>
        <strain evidence="2">KCTC 22169</strain>
    </source>
</reference>
<name>A0A918KPB9_9GAMM</name>
<dbReference type="Proteomes" id="UP000626148">
    <property type="component" value="Unassembled WGS sequence"/>
</dbReference>
<dbReference type="GO" id="GO:0005829">
    <property type="term" value="C:cytosol"/>
    <property type="evidence" value="ECO:0007669"/>
    <property type="project" value="TreeGrafter"/>
</dbReference>
<proteinExistence type="inferred from homology"/>
<dbReference type="InterPro" id="IPR027471">
    <property type="entry name" value="YbeD-like_sf"/>
</dbReference>
<keyword evidence="3" id="KW-1185">Reference proteome</keyword>
<gene>
    <name evidence="2" type="ORF">GCM10007392_41510</name>
</gene>
<comment type="caution">
    <text evidence="2">The sequence shown here is derived from an EMBL/GenBank/DDBJ whole genome shotgun (WGS) entry which is preliminary data.</text>
</comment>
<dbReference type="Pfam" id="PF04359">
    <property type="entry name" value="DUF493"/>
    <property type="match status" value="1"/>
</dbReference>
<dbReference type="SUPFAM" id="SSF117991">
    <property type="entry name" value="YbeD/HP0495-like"/>
    <property type="match status" value="1"/>
</dbReference>
<protein>
    <submittedName>
        <fullName evidence="2">UPF0250 protein</fullName>
    </submittedName>
</protein>
<evidence type="ECO:0000313" key="2">
    <source>
        <dbReference type="EMBL" id="GGX69612.1"/>
    </source>
</evidence>
<comment type="similarity">
    <text evidence="1">Belongs to the UPF0250 family.</text>
</comment>
<dbReference type="EMBL" id="BMXR01000013">
    <property type="protein sequence ID" value="GGX69612.1"/>
    <property type="molecule type" value="Genomic_DNA"/>
</dbReference>
<organism evidence="2 3">
    <name type="scientific">Saccharospirillum salsuginis</name>
    <dbReference type="NCBI Taxonomy" id="418750"/>
    <lineage>
        <taxon>Bacteria</taxon>
        <taxon>Pseudomonadati</taxon>
        <taxon>Pseudomonadota</taxon>
        <taxon>Gammaproteobacteria</taxon>
        <taxon>Oceanospirillales</taxon>
        <taxon>Saccharospirillaceae</taxon>
        <taxon>Saccharospirillum</taxon>
    </lineage>
</organism>
<accession>A0A918KPB9</accession>